<dbReference type="InterPro" id="IPR001647">
    <property type="entry name" value="HTH_TetR"/>
</dbReference>
<evidence type="ECO:0000259" key="4">
    <source>
        <dbReference type="Pfam" id="PF00440"/>
    </source>
</evidence>
<feature type="domain" description="HTH-type transcriptional regulator MT1864/Rv1816-like C-terminal" evidence="5">
    <location>
        <begin position="97"/>
        <end position="203"/>
    </location>
</feature>
<dbReference type="SUPFAM" id="SSF48498">
    <property type="entry name" value="Tetracyclin repressor-like, C-terminal domain"/>
    <property type="match status" value="1"/>
</dbReference>
<evidence type="ECO:0000313" key="6">
    <source>
        <dbReference type="EMBL" id="PXV70615.1"/>
    </source>
</evidence>
<keyword evidence="3" id="KW-0804">Transcription</keyword>
<feature type="domain" description="HTH tetR-type" evidence="4">
    <location>
        <begin position="18"/>
        <end position="71"/>
    </location>
</feature>
<dbReference type="EMBL" id="QICN01000002">
    <property type="protein sequence ID" value="PXV70615.1"/>
    <property type="molecule type" value="Genomic_DNA"/>
</dbReference>
<keyword evidence="2" id="KW-0238">DNA-binding</keyword>
<dbReference type="PANTHER" id="PTHR30055">
    <property type="entry name" value="HTH-TYPE TRANSCRIPTIONAL REGULATOR RUTR"/>
    <property type="match status" value="1"/>
</dbReference>
<evidence type="ECO:0000256" key="2">
    <source>
        <dbReference type="ARBA" id="ARBA00023125"/>
    </source>
</evidence>
<evidence type="ECO:0000313" key="7">
    <source>
        <dbReference type="Proteomes" id="UP000248330"/>
    </source>
</evidence>
<accession>A0A318EIB7</accession>
<dbReference type="Pfam" id="PF13305">
    <property type="entry name" value="TetR_C_33"/>
    <property type="match status" value="1"/>
</dbReference>
<dbReference type="InterPro" id="IPR036271">
    <property type="entry name" value="Tet_transcr_reg_TetR-rel_C_sf"/>
</dbReference>
<dbReference type="InterPro" id="IPR009057">
    <property type="entry name" value="Homeodomain-like_sf"/>
</dbReference>
<reference evidence="6 7" key="1">
    <citation type="submission" date="2018-04" db="EMBL/GenBank/DDBJ databases">
        <title>Genomic Encyclopedia of Type Strains, Phase IV (KMG-IV): sequencing the most valuable type-strain genomes for metagenomic binning, comparative biology and taxonomic classification.</title>
        <authorList>
            <person name="Goeker M."/>
        </authorList>
    </citation>
    <scope>NUCLEOTIDE SEQUENCE [LARGE SCALE GENOMIC DNA]</scope>
    <source>
        <strain evidence="6 7">DSM 104150</strain>
    </source>
</reference>
<keyword evidence="1" id="KW-0805">Transcription regulation</keyword>
<dbReference type="Pfam" id="PF00440">
    <property type="entry name" value="TetR_N"/>
    <property type="match status" value="1"/>
</dbReference>
<sequence length="224" mass="24112">MARPPLTDAERDQRRDAILAAAMAVFEGDASTGCAGGLGAVSFRRIATVAGCSYATPYSYFANKAALIDALRARAFVWMERIMRDAIAPFDSADDRLDALATAYVQAALERPNRYALMFFALEDAEASTPSLELKRAKRDALDVCTQVIAAGQASGDFPATVDPLTAAHVFWSAAHGVVSLQVAGQFVMGRDVQTLIPTLIRVLRSGLEHMQPLEKGGEFRKTA</sequence>
<dbReference type="InterPro" id="IPR050109">
    <property type="entry name" value="HTH-type_TetR-like_transc_reg"/>
</dbReference>
<evidence type="ECO:0000256" key="1">
    <source>
        <dbReference type="ARBA" id="ARBA00023015"/>
    </source>
</evidence>
<proteinExistence type="predicted"/>
<comment type="caution">
    <text evidence="6">The sequence shown here is derived from an EMBL/GenBank/DDBJ whole genome shotgun (WGS) entry which is preliminary data.</text>
</comment>
<dbReference type="SUPFAM" id="SSF46689">
    <property type="entry name" value="Homeodomain-like"/>
    <property type="match status" value="1"/>
</dbReference>
<evidence type="ECO:0000259" key="5">
    <source>
        <dbReference type="Pfam" id="PF13305"/>
    </source>
</evidence>
<dbReference type="Gene3D" id="1.10.10.60">
    <property type="entry name" value="Homeodomain-like"/>
    <property type="match status" value="1"/>
</dbReference>
<evidence type="ECO:0000256" key="3">
    <source>
        <dbReference type="ARBA" id="ARBA00023163"/>
    </source>
</evidence>
<dbReference type="PANTHER" id="PTHR30055:SF234">
    <property type="entry name" value="HTH-TYPE TRANSCRIPTIONAL REGULATOR BETI"/>
    <property type="match status" value="1"/>
</dbReference>
<dbReference type="Proteomes" id="UP000248330">
    <property type="component" value="Unassembled WGS sequence"/>
</dbReference>
<dbReference type="AlphaFoldDB" id="A0A318EIB7"/>
<protein>
    <submittedName>
        <fullName evidence="6">TetR family transcriptional regulator</fullName>
    </submittedName>
</protein>
<dbReference type="InterPro" id="IPR025996">
    <property type="entry name" value="MT1864/Rv1816-like_C"/>
</dbReference>
<dbReference type="Gene3D" id="1.10.357.10">
    <property type="entry name" value="Tetracycline Repressor, domain 2"/>
    <property type="match status" value="1"/>
</dbReference>
<organism evidence="6 7">
    <name type="scientific">Sinimarinibacterium flocculans</name>
    <dbReference type="NCBI Taxonomy" id="985250"/>
    <lineage>
        <taxon>Bacteria</taxon>
        <taxon>Pseudomonadati</taxon>
        <taxon>Pseudomonadota</taxon>
        <taxon>Gammaproteobacteria</taxon>
        <taxon>Nevskiales</taxon>
        <taxon>Nevskiaceae</taxon>
        <taxon>Sinimarinibacterium</taxon>
    </lineage>
</organism>
<dbReference type="GO" id="GO:0000976">
    <property type="term" value="F:transcription cis-regulatory region binding"/>
    <property type="evidence" value="ECO:0007669"/>
    <property type="project" value="TreeGrafter"/>
</dbReference>
<gene>
    <name evidence="6" type="ORF">C8D93_102474</name>
</gene>
<name>A0A318EIB7_9GAMM</name>
<dbReference type="GO" id="GO:0003700">
    <property type="term" value="F:DNA-binding transcription factor activity"/>
    <property type="evidence" value="ECO:0007669"/>
    <property type="project" value="TreeGrafter"/>
</dbReference>
<dbReference type="RefSeq" id="WP_170123920.1">
    <property type="nucleotide sequence ID" value="NZ_CAKZQT010000013.1"/>
</dbReference>
<keyword evidence="7" id="KW-1185">Reference proteome</keyword>